<evidence type="ECO:0000256" key="1">
    <source>
        <dbReference type="SAM" id="Coils"/>
    </source>
</evidence>
<keyword evidence="1" id="KW-0175">Coiled coil</keyword>
<protein>
    <recommendedName>
        <fullName evidence="4">Chromosome partitioning protein ParA</fullName>
    </recommendedName>
</protein>
<dbReference type="EMBL" id="RSEJ01000009">
    <property type="protein sequence ID" value="NBI53023.1"/>
    <property type="molecule type" value="Genomic_DNA"/>
</dbReference>
<evidence type="ECO:0000313" key="2">
    <source>
        <dbReference type="EMBL" id="NBI53023.1"/>
    </source>
</evidence>
<dbReference type="RefSeq" id="WP_160650783.1">
    <property type="nucleotide sequence ID" value="NZ_RSEJ01000009.1"/>
</dbReference>
<reference evidence="2 3" key="1">
    <citation type="journal article" date="2017" name="Int. J. Syst. Evol. Microbiol.">
        <title>Photobacterium alginatilyticum sp. nov., a marine bacterium isolated from bottom seawater.</title>
        <authorList>
            <person name="Wang X."/>
            <person name="Wang Y."/>
            <person name="Yang X."/>
            <person name="Sun H."/>
            <person name="Li B."/>
            <person name="Zhang X.H."/>
        </authorList>
    </citation>
    <scope>NUCLEOTIDE SEQUENCE [LARGE SCALE GENOMIC DNA]</scope>
    <source>
        <strain evidence="2 3">P03D4</strain>
    </source>
</reference>
<dbReference type="Proteomes" id="UP000738517">
    <property type="component" value="Unassembled WGS sequence"/>
</dbReference>
<accession>A0ABW9YH46</accession>
<name>A0ABW9YH46_9GAMM</name>
<feature type="coiled-coil region" evidence="1">
    <location>
        <begin position="155"/>
        <end position="270"/>
    </location>
</feature>
<sequence>MDCNSQNNRYHSLSLNTPLESFYHSIQLFMLPGKMLEAFAVTQAQYSIETATIQTNQLLENMDANLSTTVSAMDNSLVFPFDVMDHVSKTAFDNWCVLLGGKSTAELKLAERVDNQEKLFSRMEKQFKRENASLIHRLSEKEETLASQLSESERARKAKLSAQRAQRKLKSELEKSNDQVSALKAECEKYTERYDQQLSDNSMLKTANKHLELELAQARQESELQKNDSEQVATKLEALTTEQTKLIAEKDGLQKRIEELQHQLEHSSNYTE</sequence>
<evidence type="ECO:0008006" key="4">
    <source>
        <dbReference type="Google" id="ProtNLM"/>
    </source>
</evidence>
<proteinExistence type="predicted"/>
<keyword evidence="3" id="KW-1185">Reference proteome</keyword>
<evidence type="ECO:0000313" key="3">
    <source>
        <dbReference type="Proteomes" id="UP000738517"/>
    </source>
</evidence>
<organism evidence="2 3">
    <name type="scientific">Photobacterium alginatilyticum</name>
    <dbReference type="NCBI Taxonomy" id="1775171"/>
    <lineage>
        <taxon>Bacteria</taxon>
        <taxon>Pseudomonadati</taxon>
        <taxon>Pseudomonadota</taxon>
        <taxon>Gammaproteobacteria</taxon>
        <taxon>Vibrionales</taxon>
        <taxon>Vibrionaceae</taxon>
        <taxon>Photobacterium</taxon>
    </lineage>
</organism>
<comment type="caution">
    <text evidence="2">The sequence shown here is derived from an EMBL/GenBank/DDBJ whole genome shotgun (WGS) entry which is preliminary data.</text>
</comment>
<gene>
    <name evidence="2" type="ORF">EIZ48_10585</name>
</gene>